<protein>
    <recommendedName>
        <fullName evidence="5">Extracellular membrane protein CFEM domain-containing protein</fullName>
    </recommendedName>
</protein>
<keyword evidence="4" id="KW-1185">Reference proteome</keyword>
<proteinExistence type="predicted"/>
<keyword evidence="2" id="KW-0732">Signal</keyword>
<dbReference type="AlphaFoldDB" id="A0A7H8R0L9"/>
<evidence type="ECO:0000313" key="4">
    <source>
        <dbReference type="Proteomes" id="UP000509510"/>
    </source>
</evidence>
<feature type="region of interest" description="Disordered" evidence="1">
    <location>
        <begin position="22"/>
        <end position="50"/>
    </location>
</feature>
<name>A0A7H8R0L9_TALRU</name>
<evidence type="ECO:0000256" key="1">
    <source>
        <dbReference type="SAM" id="MobiDB-lite"/>
    </source>
</evidence>
<feature type="chain" id="PRO_5028849197" description="Extracellular membrane protein CFEM domain-containing protein" evidence="2">
    <location>
        <begin position="18"/>
        <end position="118"/>
    </location>
</feature>
<dbReference type="Proteomes" id="UP000509510">
    <property type="component" value="Chromosome III"/>
</dbReference>
<feature type="signal peptide" evidence="2">
    <location>
        <begin position="1"/>
        <end position="17"/>
    </location>
</feature>
<evidence type="ECO:0000256" key="2">
    <source>
        <dbReference type="SAM" id="SignalP"/>
    </source>
</evidence>
<dbReference type="GeneID" id="55993848"/>
<evidence type="ECO:0008006" key="5">
    <source>
        <dbReference type="Google" id="ProtNLM"/>
    </source>
</evidence>
<dbReference type="RefSeq" id="XP_035345399.1">
    <property type="nucleotide sequence ID" value="XM_035489506.1"/>
</dbReference>
<dbReference type="OrthoDB" id="2281372at2759"/>
<organism evidence="3 4">
    <name type="scientific">Talaromyces rugulosus</name>
    <name type="common">Penicillium rugulosum</name>
    <dbReference type="NCBI Taxonomy" id="121627"/>
    <lineage>
        <taxon>Eukaryota</taxon>
        <taxon>Fungi</taxon>
        <taxon>Dikarya</taxon>
        <taxon>Ascomycota</taxon>
        <taxon>Pezizomycotina</taxon>
        <taxon>Eurotiomycetes</taxon>
        <taxon>Eurotiomycetidae</taxon>
        <taxon>Eurotiales</taxon>
        <taxon>Trichocomaceae</taxon>
        <taxon>Talaromyces</taxon>
        <taxon>Talaromyces sect. Islandici</taxon>
    </lineage>
</organism>
<evidence type="ECO:0000313" key="3">
    <source>
        <dbReference type="EMBL" id="QKX59221.1"/>
    </source>
</evidence>
<dbReference type="EMBL" id="CP055900">
    <property type="protein sequence ID" value="QKX59221.1"/>
    <property type="molecule type" value="Genomic_DNA"/>
</dbReference>
<sequence length="118" mass="12364">MKFTAAFLLALPAMALAKPAHSHSHSSSAIPTPSSSAIPSPSSTPSSTPVPAITVCNSQAGPYTRYCPQCLSQCSSRTGESEEQCYWSVFMTINSIQSQCEAMGGNNCADQAVNDVCK</sequence>
<dbReference type="KEGG" id="trg:TRUGW13939_06353"/>
<gene>
    <name evidence="3" type="ORF">TRUGW13939_06353</name>
</gene>
<reference evidence="4" key="1">
    <citation type="submission" date="2020-06" db="EMBL/GenBank/DDBJ databases">
        <title>A chromosome-scale genome assembly of Talaromyces rugulosus W13939.</title>
        <authorList>
            <person name="Wang B."/>
            <person name="Guo L."/>
            <person name="Ye K."/>
            <person name="Wang L."/>
        </authorList>
    </citation>
    <scope>NUCLEOTIDE SEQUENCE [LARGE SCALE GENOMIC DNA]</scope>
    <source>
        <strain evidence="4">W13939</strain>
    </source>
</reference>
<accession>A0A7H8R0L9</accession>